<evidence type="ECO:0000313" key="3">
    <source>
        <dbReference type="Proteomes" id="UP000199114"/>
    </source>
</evidence>
<dbReference type="OrthoDB" id="299121at2157"/>
<proteinExistence type="predicted"/>
<sequence>MSEPYTAVLDRIVDGGTAVLLLEADGDVIDERIVDVETLPEDGRHEGAVFELTVDEEAVLEATYREAAEQERRESTRERFDRLSERLSSEERDED</sequence>
<evidence type="ECO:0000313" key="2">
    <source>
        <dbReference type="EMBL" id="SEP80017.1"/>
    </source>
</evidence>
<dbReference type="AlphaFoldDB" id="A0A1H9AU60"/>
<dbReference type="STRING" id="1186196.SAMN04489841_0543"/>
<feature type="region of interest" description="Disordered" evidence="1">
    <location>
        <begin position="66"/>
        <end position="95"/>
    </location>
</feature>
<keyword evidence="3" id="KW-1185">Reference proteome</keyword>
<gene>
    <name evidence="2" type="ORF">SAMN04489841_0543</name>
</gene>
<organism evidence="2 3">
    <name type="scientific">Natrinema salaciae</name>
    <dbReference type="NCBI Taxonomy" id="1186196"/>
    <lineage>
        <taxon>Archaea</taxon>
        <taxon>Methanobacteriati</taxon>
        <taxon>Methanobacteriota</taxon>
        <taxon>Stenosarchaea group</taxon>
        <taxon>Halobacteria</taxon>
        <taxon>Halobacteriales</taxon>
        <taxon>Natrialbaceae</taxon>
        <taxon>Natrinema</taxon>
    </lineage>
</organism>
<evidence type="ECO:0008006" key="4">
    <source>
        <dbReference type="Google" id="ProtNLM"/>
    </source>
</evidence>
<reference evidence="3" key="1">
    <citation type="submission" date="2016-10" db="EMBL/GenBank/DDBJ databases">
        <authorList>
            <person name="Varghese N."/>
            <person name="Submissions S."/>
        </authorList>
    </citation>
    <scope>NUCLEOTIDE SEQUENCE [LARGE SCALE GENOMIC DNA]</scope>
    <source>
        <strain evidence="3">DSM 25055</strain>
    </source>
</reference>
<dbReference type="Proteomes" id="UP000199114">
    <property type="component" value="Unassembled WGS sequence"/>
</dbReference>
<protein>
    <recommendedName>
        <fullName evidence="4">DUF3006 domain-containing protein</fullName>
    </recommendedName>
</protein>
<dbReference type="Pfam" id="PF11213">
    <property type="entry name" value="DUF3006"/>
    <property type="match status" value="1"/>
</dbReference>
<accession>A0A1H9AU60</accession>
<dbReference type="InterPro" id="IPR021377">
    <property type="entry name" value="DUF3006"/>
</dbReference>
<dbReference type="EMBL" id="FOFD01000001">
    <property type="protein sequence ID" value="SEP80017.1"/>
    <property type="molecule type" value="Genomic_DNA"/>
</dbReference>
<evidence type="ECO:0000256" key="1">
    <source>
        <dbReference type="SAM" id="MobiDB-lite"/>
    </source>
</evidence>
<name>A0A1H9AU60_9EURY</name>
<dbReference type="RefSeq" id="WP_090612966.1">
    <property type="nucleotide sequence ID" value="NZ_FOFD01000001.1"/>
</dbReference>